<accession>T0AZX3</accession>
<dbReference type="STRING" id="1348657.M622_02660"/>
<sequence length="176" mass="18499">MSAIAIAATTNPATTSPATTSPATAASPLPRFLATDAPRVLAHLLTLDADDRMLRFGHGIRREGIVAYVAGIDFKRDHVHGLSASNGEVVALAHVALRAGELDFGLSVIPACRQRGLGRALFEHVMALAPQLGAQRIVCHSISPVVLHMVAVRGFRRPNGDPASAPRLDLGASHRA</sequence>
<dbReference type="AlphaFoldDB" id="T0AZX3"/>
<dbReference type="Proteomes" id="UP000015455">
    <property type="component" value="Unassembled WGS sequence"/>
</dbReference>
<protein>
    <recommendedName>
        <fullName evidence="1">N-acetyltransferase domain-containing protein</fullName>
    </recommendedName>
</protein>
<dbReference type="RefSeq" id="WP_021248934.1">
    <property type="nucleotide sequence ID" value="NZ_ATJV01000048.1"/>
</dbReference>
<feature type="domain" description="N-acetyltransferase" evidence="1">
    <location>
        <begin position="31"/>
        <end position="176"/>
    </location>
</feature>
<dbReference type="Pfam" id="PF00583">
    <property type="entry name" value="Acetyltransf_1"/>
    <property type="match status" value="1"/>
</dbReference>
<evidence type="ECO:0000313" key="3">
    <source>
        <dbReference type="Proteomes" id="UP000015455"/>
    </source>
</evidence>
<dbReference type="Gene3D" id="3.40.630.30">
    <property type="match status" value="1"/>
</dbReference>
<dbReference type="InterPro" id="IPR000182">
    <property type="entry name" value="GNAT_dom"/>
</dbReference>
<name>T0AZX3_9RHOO</name>
<dbReference type="PATRIC" id="fig|1348657.5.peg.1508"/>
<dbReference type="OrthoDB" id="9178559at2"/>
<evidence type="ECO:0000313" key="2">
    <source>
        <dbReference type="EMBL" id="EPZ16093.1"/>
    </source>
</evidence>
<dbReference type="EMBL" id="ATJV01000048">
    <property type="protein sequence ID" value="EPZ16093.1"/>
    <property type="molecule type" value="Genomic_DNA"/>
</dbReference>
<dbReference type="GO" id="GO:0016747">
    <property type="term" value="F:acyltransferase activity, transferring groups other than amino-acyl groups"/>
    <property type="evidence" value="ECO:0007669"/>
    <property type="project" value="InterPro"/>
</dbReference>
<dbReference type="InterPro" id="IPR016181">
    <property type="entry name" value="Acyl_CoA_acyltransferase"/>
</dbReference>
<dbReference type="PROSITE" id="PS51186">
    <property type="entry name" value="GNAT"/>
    <property type="match status" value="1"/>
</dbReference>
<proteinExistence type="predicted"/>
<gene>
    <name evidence="2" type="ORF">M622_02660</name>
</gene>
<reference evidence="2 3" key="1">
    <citation type="submission" date="2013-06" db="EMBL/GenBank/DDBJ databases">
        <title>Draft genome sequence of Thauera terpenica.</title>
        <authorList>
            <person name="Liu B."/>
            <person name="Frostegard A.H."/>
            <person name="Shapleigh J.P."/>
        </authorList>
    </citation>
    <scope>NUCLEOTIDE SEQUENCE [LARGE SCALE GENOMIC DNA]</scope>
    <source>
        <strain evidence="2 3">58Eu</strain>
    </source>
</reference>
<keyword evidence="3" id="KW-1185">Reference proteome</keyword>
<dbReference type="eggNOG" id="COG0456">
    <property type="taxonomic scope" value="Bacteria"/>
</dbReference>
<dbReference type="CDD" id="cd04301">
    <property type="entry name" value="NAT_SF"/>
    <property type="match status" value="1"/>
</dbReference>
<comment type="caution">
    <text evidence="2">The sequence shown here is derived from an EMBL/GenBank/DDBJ whole genome shotgun (WGS) entry which is preliminary data.</text>
</comment>
<dbReference type="SUPFAM" id="SSF55729">
    <property type="entry name" value="Acyl-CoA N-acyltransferases (Nat)"/>
    <property type="match status" value="1"/>
</dbReference>
<evidence type="ECO:0000259" key="1">
    <source>
        <dbReference type="PROSITE" id="PS51186"/>
    </source>
</evidence>
<organism evidence="2 3">
    <name type="scientific">Thauera terpenica 58Eu</name>
    <dbReference type="NCBI Taxonomy" id="1348657"/>
    <lineage>
        <taxon>Bacteria</taxon>
        <taxon>Pseudomonadati</taxon>
        <taxon>Pseudomonadota</taxon>
        <taxon>Betaproteobacteria</taxon>
        <taxon>Rhodocyclales</taxon>
        <taxon>Zoogloeaceae</taxon>
        <taxon>Thauera</taxon>
    </lineage>
</organism>